<comment type="caution">
    <text evidence="2">The sequence shown here is derived from an EMBL/GenBank/DDBJ whole genome shotgun (WGS) entry which is preliminary data.</text>
</comment>
<keyword evidence="3" id="KW-1185">Reference proteome</keyword>
<keyword evidence="1" id="KW-0472">Membrane</keyword>
<feature type="transmembrane region" description="Helical" evidence="1">
    <location>
        <begin position="162"/>
        <end position="186"/>
    </location>
</feature>
<reference evidence="3" key="1">
    <citation type="journal article" date="2019" name="Int. J. Syst. Evol. Microbiol.">
        <title>The Global Catalogue of Microorganisms (GCM) 10K type strain sequencing project: providing services to taxonomists for standard genome sequencing and annotation.</title>
        <authorList>
            <consortium name="The Broad Institute Genomics Platform"/>
            <consortium name="The Broad Institute Genome Sequencing Center for Infectious Disease"/>
            <person name="Wu L."/>
            <person name="Ma J."/>
        </authorList>
    </citation>
    <scope>NUCLEOTIDE SEQUENCE [LARGE SCALE GENOMIC DNA]</scope>
    <source>
        <strain evidence="3">JCM 31202</strain>
    </source>
</reference>
<name>A0ABW3EZG0_9ACTN</name>
<evidence type="ECO:0000313" key="3">
    <source>
        <dbReference type="Proteomes" id="UP001596972"/>
    </source>
</evidence>
<evidence type="ECO:0000313" key="2">
    <source>
        <dbReference type="EMBL" id="MFD0904974.1"/>
    </source>
</evidence>
<evidence type="ECO:0000256" key="1">
    <source>
        <dbReference type="SAM" id="Phobius"/>
    </source>
</evidence>
<dbReference type="EMBL" id="JBHTJA010000108">
    <property type="protein sequence ID" value="MFD0904974.1"/>
    <property type="molecule type" value="Genomic_DNA"/>
</dbReference>
<dbReference type="RefSeq" id="WP_378305388.1">
    <property type="nucleotide sequence ID" value="NZ_JBHTJA010000108.1"/>
</dbReference>
<feature type="transmembrane region" description="Helical" evidence="1">
    <location>
        <begin position="293"/>
        <end position="314"/>
    </location>
</feature>
<organism evidence="2 3">
    <name type="scientific">Actinomadura sediminis</name>
    <dbReference type="NCBI Taxonomy" id="1038904"/>
    <lineage>
        <taxon>Bacteria</taxon>
        <taxon>Bacillati</taxon>
        <taxon>Actinomycetota</taxon>
        <taxon>Actinomycetes</taxon>
        <taxon>Streptosporangiales</taxon>
        <taxon>Thermomonosporaceae</taxon>
        <taxon>Actinomadura</taxon>
    </lineage>
</organism>
<protein>
    <recommendedName>
        <fullName evidence="4">Secreted protein</fullName>
    </recommendedName>
</protein>
<keyword evidence="1" id="KW-0812">Transmembrane</keyword>
<accession>A0ABW3EZG0</accession>
<dbReference type="Proteomes" id="UP001596972">
    <property type="component" value="Unassembled WGS sequence"/>
</dbReference>
<keyword evidence="1" id="KW-1133">Transmembrane helix</keyword>
<gene>
    <name evidence="2" type="ORF">ACFQ11_31675</name>
</gene>
<proteinExistence type="predicted"/>
<evidence type="ECO:0008006" key="4">
    <source>
        <dbReference type="Google" id="ProtNLM"/>
    </source>
</evidence>
<sequence length="321" mass="33572">MALLFWIAATSVLVGGRSAVESAREKGVPAYVGARTAHAALSDADRAAWQSFRSGAAQLTGPGQRFRDDITTAGDGLSRIAEVDVGGEAGRDLLRSVNAQVVTYQGLVEQADATYRKGLEELGYAYLTYASRMLHAEGGLLDRIDEIAERDRRAVEERHGSVWVSDAAVAAVCALAAALLAVLGYVQLAMARRFRRVLNLPLLAASVLLIGLTAWVAAVFLRAGDSFAAASERALPAFDRTIQGQIAAADTGARALRDDRPAPAGGGLDLAAAERAQRPLTARLGGAADTGGLVAGLPAGTAAVAGLAALGIWLRLREYRR</sequence>
<feature type="transmembrane region" description="Helical" evidence="1">
    <location>
        <begin position="198"/>
        <end position="221"/>
    </location>
</feature>